<feature type="region of interest" description="Disordered" evidence="1">
    <location>
        <begin position="98"/>
        <end position="135"/>
    </location>
</feature>
<evidence type="ECO:0000313" key="3">
    <source>
        <dbReference type="Proteomes" id="UP001138709"/>
    </source>
</evidence>
<evidence type="ECO:0000256" key="1">
    <source>
        <dbReference type="SAM" id="MobiDB-lite"/>
    </source>
</evidence>
<keyword evidence="3" id="KW-1185">Reference proteome</keyword>
<name>A0A9X9XGC8_9PROT</name>
<reference evidence="2" key="2">
    <citation type="journal article" date="2021" name="Syst. Appl. Microbiol.">
        <title>Roseomonas hellenica sp. nov., isolated from roots of wild-growing Alkanna tinctoria.</title>
        <authorList>
            <person name="Rat A."/>
            <person name="Naranjo H.D."/>
            <person name="Lebbe L."/>
            <person name="Cnockaert M."/>
            <person name="Krigas N."/>
            <person name="Grigoriadou K."/>
            <person name="Maloupa E."/>
            <person name="Willems A."/>
        </authorList>
    </citation>
    <scope>NUCLEOTIDE SEQUENCE</scope>
    <source>
        <strain evidence="2">LMG 31228</strain>
    </source>
</reference>
<evidence type="ECO:0000313" key="2">
    <source>
        <dbReference type="EMBL" id="MBR0682764.1"/>
    </source>
</evidence>
<dbReference type="EMBL" id="JAAEDL010000022">
    <property type="protein sequence ID" value="MBR0682764.1"/>
    <property type="molecule type" value="Genomic_DNA"/>
</dbReference>
<protein>
    <submittedName>
        <fullName evidence="2">Uncharacterized protein</fullName>
    </submittedName>
</protein>
<accession>A0A9X9XGC8</accession>
<reference evidence="2" key="1">
    <citation type="submission" date="2020-01" db="EMBL/GenBank/DDBJ databases">
        <authorList>
            <person name="Rat A."/>
        </authorList>
    </citation>
    <scope>NUCLEOTIDE SEQUENCE</scope>
    <source>
        <strain evidence="2">LMG 31228</strain>
    </source>
</reference>
<dbReference type="RefSeq" id="WP_211848301.1">
    <property type="nucleotide sequence ID" value="NZ_JAAEDL010000022.1"/>
</dbReference>
<comment type="caution">
    <text evidence="2">The sequence shown here is derived from an EMBL/GenBank/DDBJ whole genome shotgun (WGS) entry which is preliminary data.</text>
</comment>
<gene>
    <name evidence="2" type="ORF">GXW74_19890</name>
</gene>
<sequence length="182" mass="19836">MARKSKTNGPPTIEPEQFLEHLRACVEADRQLEKARDLRKAARKRAKAAGVALADMDEALVLSRMESATIAQRFRNLSRYSEWMGKPLGTQAELFGATDDQKPSEKATAQHAEWAAEEAGYDEGHSGAARDANPYPPGTLFAARWDAGWARGQADIVEGLRTGTPKKGRKGKGGHPEDRPAA</sequence>
<dbReference type="Proteomes" id="UP001138709">
    <property type="component" value="Unassembled WGS sequence"/>
</dbReference>
<feature type="region of interest" description="Disordered" evidence="1">
    <location>
        <begin position="156"/>
        <end position="182"/>
    </location>
</feature>
<dbReference type="AlphaFoldDB" id="A0A9X9XGC8"/>
<feature type="compositionally biased region" description="Basic residues" evidence="1">
    <location>
        <begin position="164"/>
        <end position="173"/>
    </location>
</feature>
<proteinExistence type="predicted"/>
<organism evidence="2 3">
    <name type="scientific">Neoroseomonas eburnea</name>
    <dbReference type="NCBI Taxonomy" id="1346889"/>
    <lineage>
        <taxon>Bacteria</taxon>
        <taxon>Pseudomonadati</taxon>
        <taxon>Pseudomonadota</taxon>
        <taxon>Alphaproteobacteria</taxon>
        <taxon>Acetobacterales</taxon>
        <taxon>Acetobacteraceae</taxon>
        <taxon>Neoroseomonas</taxon>
    </lineage>
</organism>